<dbReference type="PATRIC" id="fig|157838.3.peg.2594"/>
<dbReference type="GO" id="GO:0045892">
    <property type="term" value="P:negative regulation of DNA-templated transcription"/>
    <property type="evidence" value="ECO:0007669"/>
    <property type="project" value="TreeGrafter"/>
</dbReference>
<keyword evidence="6" id="KW-1185">Reference proteome</keyword>
<dbReference type="GO" id="GO:0003677">
    <property type="term" value="F:DNA binding"/>
    <property type="evidence" value="ECO:0007669"/>
    <property type="project" value="UniProtKB-KW"/>
</dbReference>
<dbReference type="InterPro" id="IPR050679">
    <property type="entry name" value="Bact_HTH_transcr_reg"/>
</dbReference>
<dbReference type="Pfam" id="PF07702">
    <property type="entry name" value="UTRA"/>
    <property type="match status" value="1"/>
</dbReference>
<protein>
    <submittedName>
        <fullName evidence="5">GntR family transcriptional regulator</fullName>
    </submittedName>
</protein>
<dbReference type="Gene3D" id="1.10.10.10">
    <property type="entry name" value="Winged helix-like DNA-binding domain superfamily/Winged helix DNA-binding domain"/>
    <property type="match status" value="1"/>
</dbReference>
<name>A0A0Q3WXB7_9BACI</name>
<comment type="caution">
    <text evidence="5">The sequence shown here is derived from an EMBL/GenBank/DDBJ whole genome shotgun (WGS) entry which is preliminary data.</text>
</comment>
<dbReference type="Gene3D" id="3.40.1410.10">
    <property type="entry name" value="Chorismate lyase-like"/>
    <property type="match status" value="1"/>
</dbReference>
<keyword evidence="3" id="KW-0804">Transcription</keyword>
<dbReference type="PRINTS" id="PR00035">
    <property type="entry name" value="HTHGNTR"/>
</dbReference>
<evidence type="ECO:0000256" key="1">
    <source>
        <dbReference type="ARBA" id="ARBA00023015"/>
    </source>
</evidence>
<dbReference type="SUPFAM" id="SSF46785">
    <property type="entry name" value="Winged helix' DNA-binding domain"/>
    <property type="match status" value="1"/>
</dbReference>
<dbReference type="InterPro" id="IPR011663">
    <property type="entry name" value="UTRA"/>
</dbReference>
<dbReference type="STRING" id="157838.AN964_11785"/>
<evidence type="ECO:0000256" key="2">
    <source>
        <dbReference type="ARBA" id="ARBA00023125"/>
    </source>
</evidence>
<proteinExistence type="predicted"/>
<evidence type="ECO:0000259" key="4">
    <source>
        <dbReference type="PROSITE" id="PS50949"/>
    </source>
</evidence>
<keyword evidence="2" id="KW-0238">DNA-binding</keyword>
<dbReference type="InterPro" id="IPR028978">
    <property type="entry name" value="Chorismate_lyase_/UTRA_dom_sf"/>
</dbReference>
<keyword evidence="1" id="KW-0805">Transcription regulation</keyword>
<dbReference type="EMBL" id="LJJC01000004">
    <property type="protein sequence ID" value="KQL54108.1"/>
    <property type="molecule type" value="Genomic_DNA"/>
</dbReference>
<sequence>MYKFKQQYPIYVQLRDILRDQIENGVYLPGTAIPSEKELSEKYGVNRLTVRTAIEQLMKEGVVKPIQGKGVYVMGERMNRDLDTLSGFSRTILEKNSKPRIHVLNKKLRNAGLKFSKIFEMDEEDEIHYIKRVCFADEEPMSIDEIFVPKVILPNLNELNVSDFSIYDLYDFYHINVTNAHQTLDIVTLDQNESRLLNIDTSQAVYLFTSITYADEKIPIEYAKTYVRADLCQFTVKFSN</sequence>
<dbReference type="SMART" id="SM00345">
    <property type="entry name" value="HTH_GNTR"/>
    <property type="match status" value="1"/>
</dbReference>
<evidence type="ECO:0000313" key="6">
    <source>
        <dbReference type="Proteomes" id="UP000051888"/>
    </source>
</evidence>
<dbReference type="CDD" id="cd07377">
    <property type="entry name" value="WHTH_GntR"/>
    <property type="match status" value="1"/>
</dbReference>
<accession>A0A0Q3WXB7</accession>
<dbReference type="PROSITE" id="PS50949">
    <property type="entry name" value="HTH_GNTR"/>
    <property type="match status" value="1"/>
</dbReference>
<dbReference type="SUPFAM" id="SSF64288">
    <property type="entry name" value="Chorismate lyase-like"/>
    <property type="match status" value="1"/>
</dbReference>
<dbReference type="AlphaFoldDB" id="A0A0Q3WXB7"/>
<evidence type="ECO:0000256" key="3">
    <source>
        <dbReference type="ARBA" id="ARBA00023163"/>
    </source>
</evidence>
<dbReference type="Proteomes" id="UP000051888">
    <property type="component" value="Unassembled WGS sequence"/>
</dbReference>
<organism evidence="5 6">
    <name type="scientific">Heyndrickxia shackletonii</name>
    <dbReference type="NCBI Taxonomy" id="157838"/>
    <lineage>
        <taxon>Bacteria</taxon>
        <taxon>Bacillati</taxon>
        <taxon>Bacillota</taxon>
        <taxon>Bacilli</taxon>
        <taxon>Bacillales</taxon>
        <taxon>Bacillaceae</taxon>
        <taxon>Heyndrickxia</taxon>
    </lineage>
</organism>
<evidence type="ECO:0000313" key="5">
    <source>
        <dbReference type="EMBL" id="KQL54108.1"/>
    </source>
</evidence>
<dbReference type="PANTHER" id="PTHR44846:SF1">
    <property type="entry name" value="MANNOSYL-D-GLYCERATE TRANSPORT_METABOLISM SYSTEM REPRESSOR MNGR-RELATED"/>
    <property type="match status" value="1"/>
</dbReference>
<reference evidence="5 6" key="1">
    <citation type="submission" date="2015-09" db="EMBL/GenBank/DDBJ databases">
        <title>Genome sequencing project for genomic taxonomy and phylogenomics of Bacillus-like bacteria.</title>
        <authorList>
            <person name="Liu B."/>
            <person name="Wang J."/>
            <person name="Zhu Y."/>
            <person name="Liu G."/>
            <person name="Chen Q."/>
            <person name="Chen Z."/>
            <person name="Lan J."/>
            <person name="Che J."/>
            <person name="Ge C."/>
            <person name="Shi H."/>
            <person name="Pan Z."/>
            <person name="Liu X."/>
        </authorList>
    </citation>
    <scope>NUCLEOTIDE SEQUENCE [LARGE SCALE GENOMIC DNA]</scope>
    <source>
        <strain evidence="5 6">LMG 18435</strain>
    </source>
</reference>
<dbReference type="InterPro" id="IPR036390">
    <property type="entry name" value="WH_DNA-bd_sf"/>
</dbReference>
<dbReference type="GO" id="GO:0003700">
    <property type="term" value="F:DNA-binding transcription factor activity"/>
    <property type="evidence" value="ECO:0007669"/>
    <property type="project" value="InterPro"/>
</dbReference>
<dbReference type="OrthoDB" id="2141316at2"/>
<dbReference type="InterPro" id="IPR036388">
    <property type="entry name" value="WH-like_DNA-bd_sf"/>
</dbReference>
<dbReference type="SMART" id="SM00866">
    <property type="entry name" value="UTRA"/>
    <property type="match status" value="1"/>
</dbReference>
<feature type="domain" description="HTH gntR-type" evidence="4">
    <location>
        <begin position="8"/>
        <end position="76"/>
    </location>
</feature>
<dbReference type="RefSeq" id="WP_055739863.1">
    <property type="nucleotide sequence ID" value="NZ_JAAIWL010000009.1"/>
</dbReference>
<dbReference type="Pfam" id="PF00392">
    <property type="entry name" value="GntR"/>
    <property type="match status" value="1"/>
</dbReference>
<dbReference type="InterPro" id="IPR000524">
    <property type="entry name" value="Tscrpt_reg_HTH_GntR"/>
</dbReference>
<dbReference type="PANTHER" id="PTHR44846">
    <property type="entry name" value="MANNOSYL-D-GLYCERATE TRANSPORT/METABOLISM SYSTEM REPRESSOR MNGR-RELATED"/>
    <property type="match status" value="1"/>
</dbReference>
<gene>
    <name evidence="5" type="ORF">AN964_11785</name>
</gene>